<organism evidence="2 3">
    <name type="scientific">Liparis tanakae</name>
    <name type="common">Tanaka's snailfish</name>
    <dbReference type="NCBI Taxonomy" id="230148"/>
    <lineage>
        <taxon>Eukaryota</taxon>
        <taxon>Metazoa</taxon>
        <taxon>Chordata</taxon>
        <taxon>Craniata</taxon>
        <taxon>Vertebrata</taxon>
        <taxon>Euteleostomi</taxon>
        <taxon>Actinopterygii</taxon>
        <taxon>Neopterygii</taxon>
        <taxon>Teleostei</taxon>
        <taxon>Neoteleostei</taxon>
        <taxon>Acanthomorphata</taxon>
        <taxon>Eupercaria</taxon>
        <taxon>Perciformes</taxon>
        <taxon>Cottioidei</taxon>
        <taxon>Cottales</taxon>
        <taxon>Liparidae</taxon>
        <taxon>Liparis</taxon>
    </lineage>
</organism>
<sequence>MAHQARRPSLPCFLPTLTRLDLSGLSVFQETEVGPYELSYEGELPYIRDAVPGRNSPPPAPNPNPPKGEAGHERKGGPTRAYLEL</sequence>
<name>A0A4Z2EG74_9TELE</name>
<feature type="region of interest" description="Disordered" evidence="1">
    <location>
        <begin position="48"/>
        <end position="85"/>
    </location>
</feature>
<keyword evidence="3" id="KW-1185">Reference proteome</keyword>
<dbReference type="AlphaFoldDB" id="A0A4Z2EG74"/>
<evidence type="ECO:0000313" key="3">
    <source>
        <dbReference type="Proteomes" id="UP000314294"/>
    </source>
</evidence>
<proteinExistence type="predicted"/>
<reference evidence="2 3" key="1">
    <citation type="submission" date="2019-03" db="EMBL/GenBank/DDBJ databases">
        <title>First draft genome of Liparis tanakae, snailfish: a comprehensive survey of snailfish specific genes.</title>
        <authorList>
            <person name="Kim W."/>
            <person name="Song I."/>
            <person name="Jeong J.-H."/>
            <person name="Kim D."/>
            <person name="Kim S."/>
            <person name="Ryu S."/>
            <person name="Song J.Y."/>
            <person name="Lee S.K."/>
        </authorList>
    </citation>
    <scope>NUCLEOTIDE SEQUENCE [LARGE SCALE GENOMIC DNA]</scope>
    <source>
        <tissue evidence="2">Muscle</tissue>
    </source>
</reference>
<gene>
    <name evidence="2" type="ORF">EYF80_062381</name>
</gene>
<evidence type="ECO:0000313" key="2">
    <source>
        <dbReference type="EMBL" id="TNN27474.1"/>
    </source>
</evidence>
<feature type="compositionally biased region" description="Pro residues" evidence="1">
    <location>
        <begin position="55"/>
        <end position="66"/>
    </location>
</feature>
<evidence type="ECO:0000256" key="1">
    <source>
        <dbReference type="SAM" id="MobiDB-lite"/>
    </source>
</evidence>
<comment type="caution">
    <text evidence="2">The sequence shown here is derived from an EMBL/GenBank/DDBJ whole genome shotgun (WGS) entry which is preliminary data.</text>
</comment>
<dbReference type="Proteomes" id="UP000314294">
    <property type="component" value="Unassembled WGS sequence"/>
</dbReference>
<accession>A0A4Z2EG74</accession>
<protein>
    <submittedName>
        <fullName evidence="2">Uncharacterized protein</fullName>
    </submittedName>
</protein>
<dbReference type="EMBL" id="SRLO01008242">
    <property type="protein sequence ID" value="TNN27474.1"/>
    <property type="molecule type" value="Genomic_DNA"/>
</dbReference>